<keyword evidence="9" id="KW-1185">Reference proteome</keyword>
<evidence type="ECO:0000256" key="5">
    <source>
        <dbReference type="PROSITE-ProRule" id="PRU00176"/>
    </source>
</evidence>
<feature type="domain" description="RRM" evidence="7">
    <location>
        <begin position="134"/>
        <end position="223"/>
    </location>
</feature>
<comment type="subcellular location">
    <subcellularLocation>
        <location evidence="1">Nucleus</location>
        <location evidence="1">Nucleolus</location>
    </subcellularLocation>
</comment>
<dbReference type="Proteomes" id="UP001153737">
    <property type="component" value="Chromosome 4"/>
</dbReference>
<feature type="region of interest" description="Disordered" evidence="6">
    <location>
        <begin position="314"/>
        <end position="403"/>
    </location>
</feature>
<keyword evidence="4" id="KW-0539">Nucleus</keyword>
<dbReference type="PANTHER" id="PTHR23236">
    <property type="entry name" value="EUKARYOTIC TRANSLATION INITIATION FACTOR 4B/4H"/>
    <property type="match status" value="1"/>
</dbReference>
<dbReference type="InterPro" id="IPR034221">
    <property type="entry name" value="RBM34_RRM2"/>
</dbReference>
<feature type="compositionally biased region" description="Acidic residues" evidence="6">
    <location>
        <begin position="83"/>
        <end position="97"/>
    </location>
</feature>
<reference evidence="8" key="1">
    <citation type="submission" date="2022-01" db="EMBL/GenBank/DDBJ databases">
        <authorList>
            <person name="King R."/>
        </authorList>
    </citation>
    <scope>NUCLEOTIDE SEQUENCE</scope>
</reference>
<comment type="similarity">
    <text evidence="2">Belongs to the RRM RBM34 family.</text>
</comment>
<evidence type="ECO:0000256" key="2">
    <source>
        <dbReference type="ARBA" id="ARBA00007077"/>
    </source>
</evidence>
<protein>
    <recommendedName>
        <fullName evidence="7">RRM domain-containing protein</fullName>
    </recommendedName>
</protein>
<dbReference type="CDD" id="cd12395">
    <property type="entry name" value="RRM2_RBM34"/>
    <property type="match status" value="1"/>
</dbReference>
<evidence type="ECO:0000313" key="9">
    <source>
        <dbReference type="Proteomes" id="UP001153737"/>
    </source>
</evidence>
<dbReference type="PROSITE" id="PS50102">
    <property type="entry name" value="RRM"/>
    <property type="match status" value="2"/>
</dbReference>
<evidence type="ECO:0000313" key="8">
    <source>
        <dbReference type="EMBL" id="CAH1164550.1"/>
    </source>
</evidence>
<evidence type="ECO:0000256" key="3">
    <source>
        <dbReference type="ARBA" id="ARBA00022884"/>
    </source>
</evidence>
<dbReference type="SUPFAM" id="SSF54928">
    <property type="entry name" value="RNA-binding domain, RBD"/>
    <property type="match status" value="2"/>
</dbReference>
<feature type="compositionally biased region" description="Basic and acidic residues" evidence="6">
    <location>
        <begin position="342"/>
        <end position="360"/>
    </location>
</feature>
<dbReference type="GO" id="GO:0003723">
    <property type="term" value="F:RNA binding"/>
    <property type="evidence" value="ECO:0007669"/>
    <property type="project" value="UniProtKB-UniRule"/>
</dbReference>
<feature type="region of interest" description="Disordered" evidence="6">
    <location>
        <begin position="1"/>
        <end position="113"/>
    </location>
</feature>
<dbReference type="Gene3D" id="3.30.70.330">
    <property type="match status" value="2"/>
</dbReference>
<dbReference type="CDD" id="cd12394">
    <property type="entry name" value="RRM1_RBM34"/>
    <property type="match status" value="1"/>
</dbReference>
<dbReference type="InterPro" id="IPR012677">
    <property type="entry name" value="Nucleotide-bd_a/b_plait_sf"/>
</dbReference>
<keyword evidence="3 5" id="KW-0694">RNA-binding</keyword>
<feature type="domain" description="RRM" evidence="7">
    <location>
        <begin position="236"/>
        <end position="313"/>
    </location>
</feature>
<sequence>MDYTVGSLADLISGSNTPNKPQVIKKKIKRKSVPLDQTPQDAGPTISKKKSKTVKSEDVLVSESPNASLKSEKKKKKRKLDDTDMDLVDSGAEEDVGIPEKKPKLTQNDQNAERRVKKKLKEEKKVENPEELARTIFVGNVPIKTNKKKVRRHFKKYGPIESLRFRGIPVADPKTSKKVAAIKKEFHPDRSNVYCYIRFINKEDALKAEEANGSLYEDHHIRVHCCGNKEKPDESKAIFVGNLSFDAEEDELWKVFESCGPIAHVRIIRDSYTGMGKGFGYVNFRNSDAVQMALEMENVKLKDRELRISLSNLSTAKKNKNKNKNKVITKAGKPKPRKPFGRKRDSNPGDSADGDHRPERPNWGNHNKGFQGAKFTDNKKKFKMNKGVLEKNRKIKKIAPLAK</sequence>
<dbReference type="AlphaFoldDB" id="A0A9P0GNS5"/>
<dbReference type="OrthoDB" id="442677at2759"/>
<evidence type="ECO:0000256" key="1">
    <source>
        <dbReference type="ARBA" id="ARBA00004604"/>
    </source>
</evidence>
<evidence type="ECO:0000256" key="6">
    <source>
        <dbReference type="SAM" id="MobiDB-lite"/>
    </source>
</evidence>
<evidence type="ECO:0000256" key="4">
    <source>
        <dbReference type="ARBA" id="ARBA00023242"/>
    </source>
</evidence>
<dbReference type="InterPro" id="IPR000504">
    <property type="entry name" value="RRM_dom"/>
</dbReference>
<evidence type="ECO:0000259" key="7">
    <source>
        <dbReference type="PROSITE" id="PS50102"/>
    </source>
</evidence>
<organism evidence="8 9">
    <name type="scientific">Phaedon cochleariae</name>
    <name type="common">Mustard beetle</name>
    <dbReference type="NCBI Taxonomy" id="80249"/>
    <lineage>
        <taxon>Eukaryota</taxon>
        <taxon>Metazoa</taxon>
        <taxon>Ecdysozoa</taxon>
        <taxon>Arthropoda</taxon>
        <taxon>Hexapoda</taxon>
        <taxon>Insecta</taxon>
        <taxon>Pterygota</taxon>
        <taxon>Neoptera</taxon>
        <taxon>Endopterygota</taxon>
        <taxon>Coleoptera</taxon>
        <taxon>Polyphaga</taxon>
        <taxon>Cucujiformia</taxon>
        <taxon>Chrysomeloidea</taxon>
        <taxon>Chrysomelidae</taxon>
        <taxon>Chrysomelinae</taxon>
        <taxon>Chrysomelini</taxon>
        <taxon>Phaedon</taxon>
    </lineage>
</organism>
<dbReference type="SMART" id="SM00360">
    <property type="entry name" value="RRM"/>
    <property type="match status" value="2"/>
</dbReference>
<accession>A0A9P0GNS5</accession>
<dbReference type="Pfam" id="PF00076">
    <property type="entry name" value="RRM_1"/>
    <property type="match status" value="2"/>
</dbReference>
<gene>
    <name evidence="8" type="ORF">PHAECO_LOCUS7898</name>
</gene>
<feature type="compositionally biased region" description="Basic residues" evidence="6">
    <location>
        <begin position="23"/>
        <end position="32"/>
    </location>
</feature>
<name>A0A9P0GNS5_PHACE</name>
<dbReference type="EMBL" id="OU896710">
    <property type="protein sequence ID" value="CAH1164550.1"/>
    <property type="molecule type" value="Genomic_DNA"/>
</dbReference>
<feature type="compositionally biased region" description="Basic residues" evidence="6">
    <location>
        <begin position="317"/>
        <end position="341"/>
    </location>
</feature>
<proteinExistence type="inferred from homology"/>
<dbReference type="PANTHER" id="PTHR23236:SF25">
    <property type="entry name" value="RNA-BINDING PROTEIN 34"/>
    <property type="match status" value="1"/>
</dbReference>
<reference evidence="8" key="2">
    <citation type="submission" date="2022-10" db="EMBL/GenBank/DDBJ databases">
        <authorList>
            <consortium name="ENA_rothamsted_submissions"/>
            <consortium name="culmorum"/>
            <person name="King R."/>
        </authorList>
    </citation>
    <scope>NUCLEOTIDE SEQUENCE</scope>
</reference>
<dbReference type="InterPro" id="IPR035979">
    <property type="entry name" value="RBD_domain_sf"/>
</dbReference>